<feature type="compositionally biased region" description="Polar residues" evidence="1">
    <location>
        <begin position="75"/>
        <end position="92"/>
    </location>
</feature>
<evidence type="ECO:0000256" key="1">
    <source>
        <dbReference type="SAM" id="MobiDB-lite"/>
    </source>
</evidence>
<reference evidence="2" key="1">
    <citation type="journal article" date="2020" name="Stud. Mycol.">
        <title>101 Dothideomycetes genomes: a test case for predicting lifestyles and emergence of pathogens.</title>
        <authorList>
            <person name="Haridas S."/>
            <person name="Albert R."/>
            <person name="Binder M."/>
            <person name="Bloem J."/>
            <person name="Labutti K."/>
            <person name="Salamov A."/>
            <person name="Andreopoulos B."/>
            <person name="Baker S."/>
            <person name="Barry K."/>
            <person name="Bills G."/>
            <person name="Bluhm B."/>
            <person name="Cannon C."/>
            <person name="Castanera R."/>
            <person name="Culley D."/>
            <person name="Daum C."/>
            <person name="Ezra D."/>
            <person name="Gonzalez J."/>
            <person name="Henrissat B."/>
            <person name="Kuo A."/>
            <person name="Liang C."/>
            <person name="Lipzen A."/>
            <person name="Lutzoni F."/>
            <person name="Magnuson J."/>
            <person name="Mondo S."/>
            <person name="Nolan M."/>
            <person name="Ohm R."/>
            <person name="Pangilinan J."/>
            <person name="Park H.-J."/>
            <person name="Ramirez L."/>
            <person name="Alfaro M."/>
            <person name="Sun H."/>
            <person name="Tritt A."/>
            <person name="Yoshinaga Y."/>
            <person name="Zwiers L.-H."/>
            <person name="Turgeon B."/>
            <person name="Goodwin S."/>
            <person name="Spatafora J."/>
            <person name="Crous P."/>
            <person name="Grigoriev I."/>
        </authorList>
    </citation>
    <scope>NUCLEOTIDE SEQUENCE</scope>
    <source>
        <strain evidence="2">Tuck. ex Michener</strain>
    </source>
</reference>
<feature type="compositionally biased region" description="Low complexity" evidence="1">
    <location>
        <begin position="23"/>
        <end position="36"/>
    </location>
</feature>
<dbReference type="AlphaFoldDB" id="A0A6A6H607"/>
<sequence>MPYISIALLSCLNGQKPHLRMENQSGQQQQQGNAASVSARDPVMRYDTRTPRNITSHNEPVVRGVYQATARSFGEQKSSNEMTTAEPLNQLSRGHENRYSVPDLSGRPPLIDTDQSTGISDKEKELISKSTFITERRQSHGEETTYKRNRIVKAPLSRSRTYHSVKRPWMSAPVDETLALRLSVNKQSHSSPMSRWEQEGIRAQPWNNIEGFYVESNRKTVLESFKCSNFRNHDDFEEGGG</sequence>
<dbReference type="EMBL" id="ML991811">
    <property type="protein sequence ID" value="KAF2232973.1"/>
    <property type="molecule type" value="Genomic_DNA"/>
</dbReference>
<protein>
    <submittedName>
        <fullName evidence="2">Uncharacterized protein</fullName>
    </submittedName>
</protein>
<proteinExistence type="predicted"/>
<gene>
    <name evidence="2" type="ORF">EV356DRAFT_234740</name>
</gene>
<evidence type="ECO:0000313" key="2">
    <source>
        <dbReference type="EMBL" id="KAF2232973.1"/>
    </source>
</evidence>
<evidence type="ECO:0000313" key="3">
    <source>
        <dbReference type="Proteomes" id="UP000800092"/>
    </source>
</evidence>
<organism evidence="2 3">
    <name type="scientific">Viridothelium virens</name>
    <name type="common">Speckled blister lichen</name>
    <name type="synonym">Trypethelium virens</name>
    <dbReference type="NCBI Taxonomy" id="1048519"/>
    <lineage>
        <taxon>Eukaryota</taxon>
        <taxon>Fungi</taxon>
        <taxon>Dikarya</taxon>
        <taxon>Ascomycota</taxon>
        <taxon>Pezizomycotina</taxon>
        <taxon>Dothideomycetes</taxon>
        <taxon>Dothideomycetes incertae sedis</taxon>
        <taxon>Trypetheliales</taxon>
        <taxon>Trypetheliaceae</taxon>
        <taxon>Viridothelium</taxon>
    </lineage>
</organism>
<feature type="region of interest" description="Disordered" evidence="1">
    <location>
        <begin position="21"/>
        <end position="41"/>
    </location>
</feature>
<keyword evidence="3" id="KW-1185">Reference proteome</keyword>
<name>A0A6A6H607_VIRVR</name>
<feature type="region of interest" description="Disordered" evidence="1">
    <location>
        <begin position="73"/>
        <end position="122"/>
    </location>
</feature>
<dbReference type="Proteomes" id="UP000800092">
    <property type="component" value="Unassembled WGS sequence"/>
</dbReference>
<accession>A0A6A6H607</accession>